<evidence type="ECO:0000313" key="7">
    <source>
        <dbReference type="Proteomes" id="UP000546464"/>
    </source>
</evidence>
<keyword evidence="2" id="KW-0805">Transcription regulation</keyword>
<dbReference type="GO" id="GO:0003700">
    <property type="term" value="F:DNA-binding transcription factor activity"/>
    <property type="evidence" value="ECO:0007669"/>
    <property type="project" value="TreeGrafter"/>
</dbReference>
<dbReference type="InterPro" id="IPR028082">
    <property type="entry name" value="Peripla_BP_I"/>
</dbReference>
<dbReference type="SUPFAM" id="SSF47413">
    <property type="entry name" value="lambda repressor-like DNA-binding domains"/>
    <property type="match status" value="1"/>
</dbReference>
<accession>A0A842HFK2</accession>
<protein>
    <submittedName>
        <fullName evidence="6">LacI family DNA-binding transcriptional regulator</fullName>
    </submittedName>
</protein>
<dbReference type="Gene3D" id="3.40.50.2300">
    <property type="match status" value="2"/>
</dbReference>
<sequence>MPESPPISLKQIADEAGVSAMTVSRVLRKSPQVSPDTRQRVLQAAERLGYRPDPHVTQLMEHVRRRRLTGQRATLAHVYDHPAAATDIHNYVSLEHIRARADGHGYRVDSFRLGPGGVSARRLRDILRTRGIRGVLLSVNALARTSTELDYSELATVTFGFGLDGPSLHRASTNVTQGMLDIFVQLESRGYRRIGMAITPWADQRAGHTYSGALLHHQQSLPVSRRLPMLLLSSPEQEQNRLSFEAWMRKHRPDVLISVHEPVVHWLQNLGLNLPKDIGLLVHDWLPAMQGLAGMDHRRPEVAAAAVDLLAAHLQHHEYGLPEVPRQILIPPAFIEGASLRPVT</sequence>
<name>A0A842HFK2_9BACT</name>
<dbReference type="InterPro" id="IPR010982">
    <property type="entry name" value="Lambda_DNA-bd_dom_sf"/>
</dbReference>
<keyword evidence="7" id="KW-1185">Reference proteome</keyword>
<evidence type="ECO:0000256" key="3">
    <source>
        <dbReference type="ARBA" id="ARBA00023125"/>
    </source>
</evidence>
<dbReference type="CDD" id="cd01392">
    <property type="entry name" value="HTH_LacI"/>
    <property type="match status" value="1"/>
</dbReference>
<dbReference type="InterPro" id="IPR046335">
    <property type="entry name" value="LacI/GalR-like_sensor"/>
</dbReference>
<proteinExistence type="predicted"/>
<keyword evidence="3 6" id="KW-0238">DNA-binding</keyword>
<dbReference type="Pfam" id="PF13377">
    <property type="entry name" value="Peripla_BP_3"/>
    <property type="match status" value="1"/>
</dbReference>
<reference evidence="6 7" key="1">
    <citation type="submission" date="2020-07" db="EMBL/GenBank/DDBJ databases">
        <authorList>
            <person name="Feng X."/>
        </authorList>
    </citation>
    <scope>NUCLEOTIDE SEQUENCE [LARGE SCALE GENOMIC DNA]</scope>
    <source>
        <strain evidence="6 7">JCM31066</strain>
    </source>
</reference>
<dbReference type="GO" id="GO:0000976">
    <property type="term" value="F:transcription cis-regulatory region binding"/>
    <property type="evidence" value="ECO:0007669"/>
    <property type="project" value="TreeGrafter"/>
</dbReference>
<dbReference type="SUPFAM" id="SSF53822">
    <property type="entry name" value="Periplasmic binding protein-like I"/>
    <property type="match status" value="1"/>
</dbReference>
<dbReference type="PANTHER" id="PTHR30146">
    <property type="entry name" value="LACI-RELATED TRANSCRIPTIONAL REPRESSOR"/>
    <property type="match status" value="1"/>
</dbReference>
<gene>
    <name evidence="6" type="ORF">H5P28_07325</name>
</gene>
<keyword evidence="4" id="KW-0804">Transcription</keyword>
<dbReference type="RefSeq" id="WP_185675053.1">
    <property type="nucleotide sequence ID" value="NZ_JACHVB010000020.1"/>
</dbReference>
<dbReference type="EMBL" id="JACHVB010000020">
    <property type="protein sequence ID" value="MBC2594071.1"/>
    <property type="molecule type" value="Genomic_DNA"/>
</dbReference>
<comment type="caution">
    <text evidence="6">The sequence shown here is derived from an EMBL/GenBank/DDBJ whole genome shotgun (WGS) entry which is preliminary data.</text>
</comment>
<dbReference type="InterPro" id="IPR000843">
    <property type="entry name" value="HTH_LacI"/>
</dbReference>
<dbReference type="AlphaFoldDB" id="A0A842HFK2"/>
<dbReference type="PANTHER" id="PTHR30146:SF148">
    <property type="entry name" value="HTH-TYPE TRANSCRIPTIONAL REPRESSOR PURR-RELATED"/>
    <property type="match status" value="1"/>
</dbReference>
<dbReference type="SMART" id="SM00354">
    <property type="entry name" value="HTH_LACI"/>
    <property type="match status" value="1"/>
</dbReference>
<dbReference type="Proteomes" id="UP000546464">
    <property type="component" value="Unassembled WGS sequence"/>
</dbReference>
<evidence type="ECO:0000256" key="4">
    <source>
        <dbReference type="ARBA" id="ARBA00023163"/>
    </source>
</evidence>
<organism evidence="6 7">
    <name type="scientific">Ruficoccus amylovorans</name>
    <dbReference type="NCBI Taxonomy" id="1804625"/>
    <lineage>
        <taxon>Bacteria</taxon>
        <taxon>Pseudomonadati</taxon>
        <taxon>Verrucomicrobiota</taxon>
        <taxon>Opitutia</taxon>
        <taxon>Puniceicoccales</taxon>
        <taxon>Cerasicoccaceae</taxon>
        <taxon>Ruficoccus</taxon>
    </lineage>
</organism>
<dbReference type="Gene3D" id="1.10.260.40">
    <property type="entry name" value="lambda repressor-like DNA-binding domains"/>
    <property type="match status" value="1"/>
</dbReference>
<dbReference type="PROSITE" id="PS50932">
    <property type="entry name" value="HTH_LACI_2"/>
    <property type="match status" value="1"/>
</dbReference>
<evidence type="ECO:0000256" key="2">
    <source>
        <dbReference type="ARBA" id="ARBA00023015"/>
    </source>
</evidence>
<evidence type="ECO:0000259" key="5">
    <source>
        <dbReference type="PROSITE" id="PS50932"/>
    </source>
</evidence>
<evidence type="ECO:0000256" key="1">
    <source>
        <dbReference type="ARBA" id="ARBA00022491"/>
    </source>
</evidence>
<evidence type="ECO:0000313" key="6">
    <source>
        <dbReference type="EMBL" id="MBC2594071.1"/>
    </source>
</evidence>
<keyword evidence="1" id="KW-0678">Repressor</keyword>
<feature type="domain" description="HTH lacI-type" evidence="5">
    <location>
        <begin position="7"/>
        <end position="61"/>
    </location>
</feature>
<dbReference type="Pfam" id="PF00356">
    <property type="entry name" value="LacI"/>
    <property type="match status" value="1"/>
</dbReference>